<feature type="signal peptide" evidence="5">
    <location>
        <begin position="1"/>
        <end position="19"/>
    </location>
</feature>
<dbReference type="InterPro" id="IPR015915">
    <property type="entry name" value="Kelch-typ_b-propeller"/>
</dbReference>
<dbReference type="PANTHER" id="PTHR46228:SF2">
    <property type="entry name" value="KELCH REPEAT PROTEIN (AFU_ORTHOLOGUE AFUA_4G14350)"/>
    <property type="match status" value="1"/>
</dbReference>
<feature type="transmembrane region" description="Helical" evidence="4">
    <location>
        <begin position="506"/>
        <end position="529"/>
    </location>
</feature>
<evidence type="ECO:0000256" key="3">
    <source>
        <dbReference type="SAM" id="MobiDB-lite"/>
    </source>
</evidence>
<comment type="caution">
    <text evidence="6">The sequence shown here is derived from an EMBL/GenBank/DDBJ whole genome shotgun (WGS) entry which is preliminary data.</text>
</comment>
<keyword evidence="5" id="KW-0732">Signal</keyword>
<dbReference type="VEuPathDB" id="FungiDB:P168DRAFT_52176"/>
<reference evidence="6" key="1">
    <citation type="submission" date="2016-12" db="EMBL/GenBank/DDBJ databases">
        <title>The genomes of Aspergillus section Nigri reveals drivers in fungal speciation.</title>
        <authorList>
            <consortium name="DOE Joint Genome Institute"/>
            <person name="Vesth T.C."/>
            <person name="Nybo J."/>
            <person name="Theobald S."/>
            <person name="Brandl J."/>
            <person name="Frisvad J.C."/>
            <person name="Nielsen K.F."/>
            <person name="Lyhne E.K."/>
            <person name="Kogle M.E."/>
            <person name="Kuo A."/>
            <person name="Riley R."/>
            <person name="Clum A."/>
            <person name="Nolan M."/>
            <person name="Lipzen A."/>
            <person name="Salamov A."/>
            <person name="Henrissat B."/>
            <person name="Wiebenga A."/>
            <person name="De vries R.P."/>
            <person name="Grigoriev I.V."/>
            <person name="Mortensen U.H."/>
            <person name="Andersen M.R."/>
            <person name="Baker S.E."/>
        </authorList>
    </citation>
    <scope>NUCLEOTIDE SEQUENCE</scope>
    <source>
        <strain evidence="6">IBT 28561</strain>
    </source>
</reference>
<dbReference type="GeneID" id="36549511"/>
<feature type="region of interest" description="Disordered" evidence="3">
    <location>
        <begin position="708"/>
        <end position="742"/>
    </location>
</feature>
<dbReference type="EMBL" id="MSFM01000011">
    <property type="protein sequence ID" value="PKY01557.1"/>
    <property type="molecule type" value="Genomic_DNA"/>
</dbReference>
<accession>A0A2I1CV96</accession>
<keyword evidence="4" id="KW-1133">Transmembrane helix</keyword>
<feature type="compositionally biased region" description="Low complexity" evidence="3">
    <location>
        <begin position="708"/>
        <end position="719"/>
    </location>
</feature>
<keyword evidence="1" id="KW-0880">Kelch repeat</keyword>
<dbReference type="SUPFAM" id="SSF50965">
    <property type="entry name" value="Galactose oxidase, central domain"/>
    <property type="match status" value="1"/>
</dbReference>
<feature type="compositionally biased region" description="Polar residues" evidence="3">
    <location>
        <begin position="575"/>
        <end position="588"/>
    </location>
</feature>
<evidence type="ECO:0008006" key="8">
    <source>
        <dbReference type="Google" id="ProtNLM"/>
    </source>
</evidence>
<dbReference type="OrthoDB" id="540004at2759"/>
<keyword evidence="7" id="KW-1185">Reference proteome</keyword>
<evidence type="ECO:0000313" key="6">
    <source>
        <dbReference type="EMBL" id="PKY01557.1"/>
    </source>
</evidence>
<evidence type="ECO:0000256" key="4">
    <source>
        <dbReference type="SAM" id="Phobius"/>
    </source>
</evidence>
<dbReference type="InterPro" id="IPR011043">
    <property type="entry name" value="Gal_Oxase/kelch_b-propeller"/>
</dbReference>
<dbReference type="AlphaFoldDB" id="A0A2I1CV96"/>
<name>A0A2I1CV96_ASPC2</name>
<proteinExistence type="predicted"/>
<protein>
    <recommendedName>
        <fullName evidence="8">Kelch repeat protein</fullName>
    </recommendedName>
</protein>
<evidence type="ECO:0000256" key="1">
    <source>
        <dbReference type="ARBA" id="ARBA00022441"/>
    </source>
</evidence>
<evidence type="ECO:0000313" key="7">
    <source>
        <dbReference type="Proteomes" id="UP000234254"/>
    </source>
</evidence>
<gene>
    <name evidence="6" type="ORF">P168DRAFT_52176</name>
</gene>
<organism evidence="6 7">
    <name type="scientific">Aspergillus campestris (strain IBT 28561)</name>
    <dbReference type="NCBI Taxonomy" id="1392248"/>
    <lineage>
        <taxon>Eukaryota</taxon>
        <taxon>Fungi</taxon>
        <taxon>Dikarya</taxon>
        <taxon>Ascomycota</taxon>
        <taxon>Pezizomycotina</taxon>
        <taxon>Eurotiomycetes</taxon>
        <taxon>Eurotiomycetidae</taxon>
        <taxon>Eurotiales</taxon>
        <taxon>Aspergillaceae</taxon>
        <taxon>Aspergillus</taxon>
        <taxon>Aspergillus subgen. Circumdati</taxon>
    </lineage>
</organism>
<feature type="region of interest" description="Disordered" evidence="3">
    <location>
        <begin position="624"/>
        <end position="680"/>
    </location>
</feature>
<evidence type="ECO:0000256" key="2">
    <source>
        <dbReference type="ARBA" id="ARBA00022737"/>
    </source>
</evidence>
<dbReference type="RefSeq" id="XP_024690151.1">
    <property type="nucleotide sequence ID" value="XM_024841982.1"/>
</dbReference>
<feature type="compositionally biased region" description="Polar residues" evidence="3">
    <location>
        <begin position="668"/>
        <end position="679"/>
    </location>
</feature>
<dbReference type="Proteomes" id="UP000234254">
    <property type="component" value="Unassembled WGS sequence"/>
</dbReference>
<keyword evidence="4" id="KW-0812">Transmembrane</keyword>
<evidence type="ECO:0000256" key="5">
    <source>
        <dbReference type="SAM" id="SignalP"/>
    </source>
</evidence>
<dbReference type="Gene3D" id="2.120.10.80">
    <property type="entry name" value="Kelch-type beta propeller"/>
    <property type="match status" value="1"/>
</dbReference>
<keyword evidence="2" id="KW-0677">Repeat</keyword>
<feature type="region of interest" description="Disordered" evidence="3">
    <location>
        <begin position="562"/>
        <end position="590"/>
    </location>
</feature>
<sequence length="742" mass="80958">MMPRHTWLAFSLWVALADCLGPAWTGTQVSLTVHNWDRLRVNTIRDTVYLNGGTLYWQKEYSDDEPDLRLDNTAEANIYYFYLNETFDTSTTNLTALLHVMPTTGVQSASNIALTYMDGSMLANDEQFYFYGGIPRVFTGDPPPAEDLTMGYERYQYGAHKANWRSGFHGDKLDDGLTVYVSNGASVSAPSENLGFYFSGIQRKDRGPIYLHSISDELKELTEADTFITVDMSKMRDNKWANHTLPEYVAGRANAEAVWVPVSGKGIVVILGGVINPAALDGYSTPSKEAQSESKKVSPGFMESVSVYDVAENKWYIQKTTGDIPPQLARFCSVYASAPDGSSHNIYIYGGNNGTSPQATPSDDVYVLSLPSFEWIKLYSGVKEHGRTGHGCVKPYPDQMLVLGGQYMDVTKPLGGGFIQVLNLNTGRFQNKYNSVYDEYRVPNMVAGRIGGGPMGGATKTSPSSWTNDSLASVFKTKYPGTIKTWYPYPQVRSIQEKRGTKFPGWAGAIIGVVLGVILIACALAFWLIRRRRKQQQYRSSHNPSISEPDTSTMTRVARWIHGSGGDSAVPKSGDTVSTEYGAQSEGTAVSRGFLPEVAGEPVHELPPETTRVFPAELPTPYNIYSGRPNPAPSPAPSSTGGGFRSPVSPATPGEEGNNQEEGRPTHARQTSNVSSAPSMSIADVISEDGEKNTRGHAMRPSIVSNLSELSSTPSSFSEQGTWTGLGINADGKLSPTREDKE</sequence>
<dbReference type="PANTHER" id="PTHR46228">
    <property type="entry name" value="KELCH DOMAIN-CONTAINING PROTEIN"/>
    <property type="match status" value="1"/>
</dbReference>
<keyword evidence="4" id="KW-0472">Membrane</keyword>
<feature type="chain" id="PRO_5014141793" description="Kelch repeat protein" evidence="5">
    <location>
        <begin position="20"/>
        <end position="742"/>
    </location>
</feature>